<organism evidence="4 5">
    <name type="scientific">Finegoldia magna</name>
    <name type="common">Peptostreptococcus magnus</name>
    <dbReference type="NCBI Taxonomy" id="1260"/>
    <lineage>
        <taxon>Bacteria</taxon>
        <taxon>Bacillati</taxon>
        <taxon>Bacillota</taxon>
        <taxon>Tissierellia</taxon>
        <taxon>Tissierellales</taxon>
        <taxon>Peptoniphilaceae</taxon>
        <taxon>Finegoldia</taxon>
    </lineage>
</organism>
<dbReference type="PANTHER" id="PTHR30576">
    <property type="entry name" value="COLANIC BIOSYNTHESIS UDP-GLUCOSE LIPID CARRIER TRANSFERASE"/>
    <property type="match status" value="1"/>
</dbReference>
<comment type="caution">
    <text evidence="4">The sequence shown here is derived from an EMBL/GenBank/DDBJ whole genome shotgun (WGS) entry which is preliminary data.</text>
</comment>
<dbReference type="PANTHER" id="PTHR30576:SF8">
    <property type="entry name" value="UNDECAPRENYL-PHOSPHATE GALACTOSE PHOSPHOTRANSFERASE"/>
    <property type="match status" value="1"/>
</dbReference>
<accession>A0A943LBS5</accession>
<evidence type="ECO:0000256" key="2">
    <source>
        <dbReference type="SAM" id="Phobius"/>
    </source>
</evidence>
<reference evidence="4" key="1">
    <citation type="submission" date="2021-02" db="EMBL/GenBank/DDBJ databases">
        <title>Infant gut strain persistence is associated with maternal origin, phylogeny, and functional potential including surface adhesion and iron acquisition.</title>
        <authorList>
            <person name="Lou Y.C."/>
        </authorList>
    </citation>
    <scope>NUCLEOTIDE SEQUENCE</scope>
    <source>
        <strain evidence="4">L3_058_000G1_dasL3_058_000G1_concoct_72</strain>
    </source>
</reference>
<dbReference type="Proteomes" id="UP000730862">
    <property type="component" value="Unassembled WGS sequence"/>
</dbReference>
<proteinExistence type="inferred from homology"/>
<keyword evidence="2" id="KW-0812">Transmembrane</keyword>
<sequence>MKKKYELLNKKMRWKAAEMLAKDRLDIINSNLDDVEVKHSIYSKYVKRLLDIIISLVALVLSLPINIVIGLLTIIDVGRPIIFKQKRLGLNGKEFTIYKFRNMTNEKDEYGELLPANERITRFGSFVRRTSLDELLNFWSIFKGDMSIIGPRPLPPEYHIRFNKRHLARLSVKPGLECPLINQTNSVWTWDQQFDNDVWYVENISFKVDLLLLIALFKFAFNKSNSIARAKVQRGIFMGYDLNGKVLTLENVPEYYLDEVLKSEEK</sequence>
<dbReference type="GO" id="GO:0016780">
    <property type="term" value="F:phosphotransferase activity, for other substituted phosphate groups"/>
    <property type="evidence" value="ECO:0007669"/>
    <property type="project" value="TreeGrafter"/>
</dbReference>
<comment type="similarity">
    <text evidence="1">Belongs to the bacterial sugar transferase family.</text>
</comment>
<protein>
    <submittedName>
        <fullName evidence="4">Sugar transferase</fullName>
    </submittedName>
</protein>
<dbReference type="InterPro" id="IPR003362">
    <property type="entry name" value="Bact_transf"/>
</dbReference>
<keyword evidence="2" id="KW-0472">Membrane</keyword>
<gene>
    <name evidence="4" type="ORF">KIA07_04900</name>
</gene>
<keyword evidence="2" id="KW-1133">Transmembrane helix</keyword>
<name>A0A943LBS5_FINMA</name>
<keyword evidence="4" id="KW-0808">Transferase</keyword>
<evidence type="ECO:0000313" key="5">
    <source>
        <dbReference type="Proteomes" id="UP000730862"/>
    </source>
</evidence>
<dbReference type="AlphaFoldDB" id="A0A943LBS5"/>
<feature type="transmembrane region" description="Helical" evidence="2">
    <location>
        <begin position="49"/>
        <end position="75"/>
    </location>
</feature>
<dbReference type="Pfam" id="PF02397">
    <property type="entry name" value="Bac_transf"/>
    <property type="match status" value="1"/>
</dbReference>
<feature type="domain" description="Bacterial sugar transferase" evidence="3">
    <location>
        <begin position="47"/>
        <end position="217"/>
    </location>
</feature>
<evidence type="ECO:0000256" key="1">
    <source>
        <dbReference type="ARBA" id="ARBA00006464"/>
    </source>
</evidence>
<evidence type="ECO:0000259" key="3">
    <source>
        <dbReference type="Pfam" id="PF02397"/>
    </source>
</evidence>
<evidence type="ECO:0000313" key="4">
    <source>
        <dbReference type="EMBL" id="MBS5964990.1"/>
    </source>
</evidence>
<dbReference type="EMBL" id="JAHAIK010000011">
    <property type="protein sequence ID" value="MBS5964990.1"/>
    <property type="molecule type" value="Genomic_DNA"/>
</dbReference>